<evidence type="ECO:0000256" key="6">
    <source>
        <dbReference type="ARBA" id="ARBA00023136"/>
    </source>
</evidence>
<dbReference type="Proteomes" id="UP000242317">
    <property type="component" value="Unassembled WGS sequence"/>
</dbReference>
<evidence type="ECO:0000313" key="8">
    <source>
        <dbReference type="EMBL" id="SDB93111.1"/>
    </source>
</evidence>
<proteinExistence type="inferred from homology"/>
<dbReference type="Pfam" id="PF03631">
    <property type="entry name" value="Virul_fac_BrkB"/>
    <property type="match status" value="1"/>
</dbReference>
<protein>
    <recommendedName>
        <fullName evidence="7">UPF0761 membrane protein SAMN05421749_102194</fullName>
    </recommendedName>
</protein>
<evidence type="ECO:0000256" key="5">
    <source>
        <dbReference type="ARBA" id="ARBA00022989"/>
    </source>
</evidence>
<reference evidence="9" key="1">
    <citation type="submission" date="2016-09" db="EMBL/GenBank/DDBJ databases">
        <authorList>
            <person name="Varghese N."/>
            <person name="Submissions S."/>
        </authorList>
    </citation>
    <scope>NUCLEOTIDE SEQUENCE [LARGE SCALE GENOMIC DNA]</scope>
    <source>
        <strain evidence="9">ANC 3699</strain>
    </source>
</reference>
<dbReference type="OrthoDB" id="9808671at2"/>
<accession>A0A1G6HFW2</accession>
<evidence type="ECO:0000256" key="4">
    <source>
        <dbReference type="ARBA" id="ARBA00022692"/>
    </source>
</evidence>
<feature type="transmembrane region" description="Helical" evidence="7">
    <location>
        <begin position="254"/>
        <end position="276"/>
    </location>
</feature>
<dbReference type="PANTHER" id="PTHR30213:SF0">
    <property type="entry name" value="UPF0761 MEMBRANE PROTEIN YIHY"/>
    <property type="match status" value="1"/>
</dbReference>
<feature type="transmembrane region" description="Helical" evidence="7">
    <location>
        <begin position="213"/>
        <end position="234"/>
    </location>
</feature>
<keyword evidence="4 7" id="KW-0812">Transmembrane</keyword>
<gene>
    <name evidence="8" type="ORF">SAMN05421749_102194</name>
</gene>
<keyword evidence="6 7" id="KW-0472">Membrane</keyword>
<comment type="similarity">
    <text evidence="7">Belongs to the UPF0761 family.</text>
</comment>
<dbReference type="EMBL" id="FMYK01000002">
    <property type="protein sequence ID" value="SDB93111.1"/>
    <property type="molecule type" value="Genomic_DNA"/>
</dbReference>
<keyword evidence="2 7" id="KW-1003">Cell membrane</keyword>
<evidence type="ECO:0000256" key="3">
    <source>
        <dbReference type="ARBA" id="ARBA00022519"/>
    </source>
</evidence>
<dbReference type="NCBIfam" id="TIGR00765">
    <property type="entry name" value="yihY_not_rbn"/>
    <property type="match status" value="1"/>
</dbReference>
<organism evidence="8 9">
    <name type="scientific">Acinetobacter marinus</name>
    <dbReference type="NCBI Taxonomy" id="281375"/>
    <lineage>
        <taxon>Bacteria</taxon>
        <taxon>Pseudomonadati</taxon>
        <taxon>Pseudomonadota</taxon>
        <taxon>Gammaproteobacteria</taxon>
        <taxon>Moraxellales</taxon>
        <taxon>Moraxellaceae</taxon>
        <taxon>Acinetobacter</taxon>
    </lineage>
</organism>
<feature type="transmembrane region" description="Helical" evidence="7">
    <location>
        <begin position="180"/>
        <end position="201"/>
    </location>
</feature>
<keyword evidence="9" id="KW-1185">Reference proteome</keyword>
<dbReference type="AlphaFoldDB" id="A0A1G6HFW2"/>
<dbReference type="PANTHER" id="PTHR30213">
    <property type="entry name" value="INNER MEMBRANE PROTEIN YHJD"/>
    <property type="match status" value="1"/>
</dbReference>
<comment type="subcellular location">
    <subcellularLocation>
        <location evidence="1 7">Cell membrane</location>
        <topology evidence="1 7">Multi-pass membrane protein</topology>
    </subcellularLocation>
</comment>
<evidence type="ECO:0000313" key="9">
    <source>
        <dbReference type="Proteomes" id="UP000242317"/>
    </source>
</evidence>
<dbReference type="HAMAP" id="MF_00672">
    <property type="entry name" value="UPF0761"/>
    <property type="match status" value="1"/>
</dbReference>
<keyword evidence="3" id="KW-0997">Cell inner membrane</keyword>
<keyword evidence="5 7" id="KW-1133">Transmembrane helix</keyword>
<sequence length="436" mass="49177">MLDKLKASGILEQKWVQFVLFVLHRFEADRCRESAGSLTYTTLFAIVPMLTVFLVIVSSIKALEPARQQMQTWIYSNFLPKTSIAFDKALSAFTENSSNLTIIGVLFLFVTTVLMLSSIELAFNRIWRVRQARGGIVGFMRYWTIISLGPIILGTAFVLSSTVASMNLLSNKVAGYQFDFGYVLLLISFSLTCLGFSLLYWTIPNRSVPIKSAVIAGVFSAVVFELLKNLFGFIMSNFTSYQLVYGAFAALPIFLLWIYTSWIVILLGVQISYAITAFHSDKTTKRHPILMLLDVLELFYNKQKTGGTVSDREAMDVLGRGEIGTWPYFIELLEKQNLITRTDNNEFVLIRNLEQVNLWQFVKNLPYALPHRSELNDSTPDDHVMQVVGSTLAESDAYLAEKLAIPLSRIFDGKITDQPMTNENISPEDLNAEHST</sequence>
<dbReference type="GO" id="GO:0005886">
    <property type="term" value="C:plasma membrane"/>
    <property type="evidence" value="ECO:0007669"/>
    <property type="project" value="UniProtKB-SubCell"/>
</dbReference>
<dbReference type="InterPro" id="IPR017039">
    <property type="entry name" value="Virul_fac_BrkB"/>
</dbReference>
<dbReference type="InterPro" id="IPR023679">
    <property type="entry name" value="UPF0761_bac"/>
</dbReference>
<evidence type="ECO:0000256" key="7">
    <source>
        <dbReference type="HAMAP-Rule" id="MF_00672"/>
    </source>
</evidence>
<feature type="transmembrane region" description="Helical" evidence="7">
    <location>
        <begin position="100"/>
        <end position="121"/>
    </location>
</feature>
<evidence type="ECO:0000256" key="2">
    <source>
        <dbReference type="ARBA" id="ARBA00022475"/>
    </source>
</evidence>
<name>A0A1G6HFW2_9GAMM</name>
<feature type="transmembrane region" description="Helical" evidence="7">
    <location>
        <begin position="142"/>
        <end position="160"/>
    </location>
</feature>
<feature type="transmembrane region" description="Helical" evidence="7">
    <location>
        <begin position="38"/>
        <end position="60"/>
    </location>
</feature>
<evidence type="ECO:0000256" key="1">
    <source>
        <dbReference type="ARBA" id="ARBA00004651"/>
    </source>
</evidence>